<dbReference type="InterPro" id="IPR025506">
    <property type="entry name" value="Abi_alpha"/>
</dbReference>
<proteinExistence type="predicted"/>
<reference evidence="2" key="1">
    <citation type="submission" date="2016-11" db="EMBL/GenBank/DDBJ databases">
        <authorList>
            <person name="Varghese N."/>
            <person name="Submissions S."/>
        </authorList>
    </citation>
    <scope>NUCLEOTIDE SEQUENCE [LARGE SCALE GENOMIC DNA]</scope>
    <source>
        <strain evidence="2">DSM 100564</strain>
    </source>
</reference>
<name>A0A1M6DTW3_9RHOB</name>
<evidence type="ECO:0000313" key="2">
    <source>
        <dbReference type="Proteomes" id="UP000183982"/>
    </source>
</evidence>
<dbReference type="OrthoDB" id="1347735at2"/>
<dbReference type="RefSeq" id="WP_073249296.1">
    <property type="nucleotide sequence ID" value="NZ_FQZQ01000003.1"/>
</dbReference>
<dbReference type="EMBL" id="FQZQ01000003">
    <property type="protein sequence ID" value="SHI76696.1"/>
    <property type="molecule type" value="Genomic_DNA"/>
</dbReference>
<keyword evidence="2" id="KW-1185">Reference proteome</keyword>
<evidence type="ECO:0000313" key="1">
    <source>
        <dbReference type="EMBL" id="SHI76696.1"/>
    </source>
</evidence>
<dbReference type="AlphaFoldDB" id="A0A1M6DTW3"/>
<gene>
    <name evidence="1" type="ORF">SAMN05444000_1037</name>
</gene>
<dbReference type="Gene3D" id="3.30.110.190">
    <property type="match status" value="1"/>
</dbReference>
<accession>A0A1M6DTW3</accession>
<organism evidence="1 2">
    <name type="scientific">Shimia gijangensis</name>
    <dbReference type="NCBI Taxonomy" id="1470563"/>
    <lineage>
        <taxon>Bacteria</taxon>
        <taxon>Pseudomonadati</taxon>
        <taxon>Pseudomonadota</taxon>
        <taxon>Alphaproteobacteria</taxon>
        <taxon>Rhodobacterales</taxon>
        <taxon>Roseobacteraceae</taxon>
    </lineage>
</organism>
<sequence>MGSDDAKPGNVSDAINAAANLAKAVPIYDDALKPIASETGKALGTVGRVVNVCLAPVRGLVWSAEYVENWVETRVSKKLENEPEENIQTPDLAIAGPIIESLKFHGQKPEISEMFASLLASSMMKNKASSTHPSFVDKIRLMSAFDAQVFAYLAKQQTTSTTNIRRKHKVFTGETELYRFCNEDLLTLALGKGHKGDEVFRAVQASIETLVGLGLIVARDDATLTAPQRIKDYEKSEKSDWFSEFVNRGEVNGFTFSLKRSSVLLTQVGQNFSKSVFR</sequence>
<evidence type="ECO:0008006" key="3">
    <source>
        <dbReference type="Google" id="ProtNLM"/>
    </source>
</evidence>
<dbReference type="Pfam" id="PF14337">
    <property type="entry name" value="Abi_alpha"/>
    <property type="match status" value="1"/>
</dbReference>
<protein>
    <recommendedName>
        <fullName evidence="3">DUF4393 domain-containing protein</fullName>
    </recommendedName>
</protein>
<dbReference type="Proteomes" id="UP000183982">
    <property type="component" value="Unassembled WGS sequence"/>
</dbReference>